<reference evidence="7 8" key="1">
    <citation type="submission" date="2015-01" db="EMBL/GenBank/DDBJ databases">
        <title>Vibrio sp. C94 JCM 19241 whole genome shotgun sequence.</title>
        <authorList>
            <person name="Sawabe T."/>
            <person name="Meirelles P."/>
            <person name="Feng G."/>
            <person name="Sayaka M."/>
            <person name="Hattori M."/>
            <person name="Ohkuma M."/>
        </authorList>
    </citation>
    <scope>NUCLEOTIDE SEQUENCE [LARGE SCALE GENOMIC DNA]</scope>
    <source>
        <strain evidence="8">JCM 19241</strain>
    </source>
</reference>
<protein>
    <submittedName>
        <fullName evidence="7">Dipeptide transport system permease protein dppC</fullName>
    </submittedName>
</protein>
<evidence type="ECO:0000256" key="5">
    <source>
        <dbReference type="ARBA" id="ARBA00023136"/>
    </source>
</evidence>
<dbReference type="InterPro" id="IPR050366">
    <property type="entry name" value="BP-dependent_transpt_permease"/>
</dbReference>
<sequence length="155" mass="16941">MESVTCEQPKAKKSFKISGKDIELYVGLGLCFVIVGAVLLSGFLFPDGGMQIDLRNRLLPPFTDWAHPLGTDPLGRDVLARIVVGGKVSLMVGVLSVLGAMILGVLIGLIAGYYRGFWDVILMRCGDVQLLCHSFLLRSYLPRLWVLASKISSFL</sequence>
<dbReference type="CDD" id="cd06261">
    <property type="entry name" value="TM_PBP2"/>
    <property type="match status" value="1"/>
</dbReference>
<reference evidence="7 8" key="2">
    <citation type="submission" date="2015-01" db="EMBL/GenBank/DDBJ databases">
        <authorList>
            <consortium name="NBRP consortium"/>
            <person name="Sawabe T."/>
            <person name="Meirelles P."/>
            <person name="Feng G."/>
            <person name="Sayaka M."/>
            <person name="Hattori M."/>
            <person name="Ohkuma M."/>
        </authorList>
    </citation>
    <scope>NUCLEOTIDE SEQUENCE [LARGE SCALE GENOMIC DNA]</scope>
    <source>
        <strain evidence="8">JCM 19241</strain>
    </source>
</reference>
<dbReference type="EMBL" id="BBSC01000002">
    <property type="protein sequence ID" value="GAM74221.1"/>
    <property type="molecule type" value="Genomic_DNA"/>
</dbReference>
<dbReference type="GO" id="GO:0055085">
    <property type="term" value="P:transmembrane transport"/>
    <property type="evidence" value="ECO:0007669"/>
    <property type="project" value="InterPro"/>
</dbReference>
<comment type="caution">
    <text evidence="7">The sequence shown here is derived from an EMBL/GenBank/DDBJ whole genome shotgun (WGS) entry which is preliminary data.</text>
</comment>
<dbReference type="Proteomes" id="UP000031666">
    <property type="component" value="Unassembled WGS sequence"/>
</dbReference>
<accession>A0A0B8Q6K7</accession>
<evidence type="ECO:0000256" key="2">
    <source>
        <dbReference type="ARBA" id="ARBA00022448"/>
    </source>
</evidence>
<keyword evidence="5 6" id="KW-0472">Membrane</keyword>
<keyword evidence="4 6" id="KW-1133">Transmembrane helix</keyword>
<evidence type="ECO:0000313" key="8">
    <source>
        <dbReference type="Proteomes" id="UP000031666"/>
    </source>
</evidence>
<evidence type="ECO:0000313" key="7">
    <source>
        <dbReference type="EMBL" id="GAM74221.1"/>
    </source>
</evidence>
<feature type="transmembrane region" description="Helical" evidence="6">
    <location>
        <begin position="22"/>
        <end position="45"/>
    </location>
</feature>
<gene>
    <name evidence="7" type="ORF">JCM19241_5417</name>
</gene>
<evidence type="ECO:0000256" key="6">
    <source>
        <dbReference type="SAM" id="Phobius"/>
    </source>
</evidence>
<comment type="subcellular location">
    <subcellularLocation>
        <location evidence="1">Cell membrane</location>
        <topology evidence="1">Multi-pass membrane protein</topology>
    </subcellularLocation>
</comment>
<evidence type="ECO:0000256" key="3">
    <source>
        <dbReference type="ARBA" id="ARBA00022692"/>
    </source>
</evidence>
<dbReference type="STRING" id="1481914.JCM19241_5417"/>
<feature type="transmembrane region" description="Helical" evidence="6">
    <location>
        <begin position="88"/>
        <end position="114"/>
    </location>
</feature>
<evidence type="ECO:0000256" key="4">
    <source>
        <dbReference type="ARBA" id="ARBA00022989"/>
    </source>
</evidence>
<dbReference type="AlphaFoldDB" id="A0A0B8Q6K7"/>
<proteinExistence type="predicted"/>
<keyword evidence="3 6" id="KW-0812">Transmembrane</keyword>
<organism evidence="7 8">
    <name type="scientific">Vibrio ishigakensis</name>
    <dbReference type="NCBI Taxonomy" id="1481914"/>
    <lineage>
        <taxon>Bacteria</taxon>
        <taxon>Pseudomonadati</taxon>
        <taxon>Pseudomonadota</taxon>
        <taxon>Gammaproteobacteria</taxon>
        <taxon>Vibrionales</taxon>
        <taxon>Vibrionaceae</taxon>
        <taxon>Vibrio</taxon>
    </lineage>
</organism>
<dbReference type="PANTHER" id="PTHR43386">
    <property type="entry name" value="OLIGOPEPTIDE TRANSPORT SYSTEM PERMEASE PROTEIN APPC"/>
    <property type="match status" value="1"/>
</dbReference>
<dbReference type="InterPro" id="IPR000515">
    <property type="entry name" value="MetI-like"/>
</dbReference>
<dbReference type="GO" id="GO:0005886">
    <property type="term" value="C:plasma membrane"/>
    <property type="evidence" value="ECO:0007669"/>
    <property type="project" value="UniProtKB-SubCell"/>
</dbReference>
<name>A0A0B8Q6K7_9VIBR</name>
<dbReference type="PANTHER" id="PTHR43386:SF1">
    <property type="entry name" value="D,D-DIPEPTIDE TRANSPORT SYSTEM PERMEASE PROTEIN DDPC-RELATED"/>
    <property type="match status" value="1"/>
</dbReference>
<evidence type="ECO:0000256" key="1">
    <source>
        <dbReference type="ARBA" id="ARBA00004651"/>
    </source>
</evidence>
<keyword evidence="2" id="KW-0813">Transport</keyword>